<dbReference type="EMBL" id="JAGMWN010000001">
    <property type="protein sequence ID" value="MBP5856115.1"/>
    <property type="molecule type" value="Genomic_DNA"/>
</dbReference>
<reference evidence="1" key="1">
    <citation type="submission" date="2021-04" db="EMBL/GenBank/DDBJ databases">
        <authorList>
            <person name="Zhang D.-C."/>
        </authorList>
    </citation>
    <scope>NUCLEOTIDE SEQUENCE</scope>
    <source>
        <strain evidence="1">CGMCC 1.15697</strain>
    </source>
</reference>
<organism evidence="1 2">
    <name type="scientific">Marivibrio halodurans</name>
    <dbReference type="NCBI Taxonomy" id="2039722"/>
    <lineage>
        <taxon>Bacteria</taxon>
        <taxon>Pseudomonadati</taxon>
        <taxon>Pseudomonadota</taxon>
        <taxon>Alphaproteobacteria</taxon>
        <taxon>Rhodospirillales</taxon>
        <taxon>Rhodospirillaceae</taxon>
        <taxon>Marivibrio</taxon>
    </lineage>
</organism>
<accession>A0A8J7RX27</accession>
<evidence type="ECO:0000313" key="1">
    <source>
        <dbReference type="EMBL" id="MBP5856115.1"/>
    </source>
</evidence>
<evidence type="ECO:0000313" key="2">
    <source>
        <dbReference type="Proteomes" id="UP000672602"/>
    </source>
</evidence>
<keyword evidence="2" id="KW-1185">Reference proteome</keyword>
<name>A0A8J7RX27_9PROT</name>
<dbReference type="Proteomes" id="UP000672602">
    <property type="component" value="Unassembled WGS sequence"/>
</dbReference>
<comment type="caution">
    <text evidence="1">The sequence shown here is derived from an EMBL/GenBank/DDBJ whole genome shotgun (WGS) entry which is preliminary data.</text>
</comment>
<proteinExistence type="predicted"/>
<protein>
    <submittedName>
        <fullName evidence="1">Uncharacterized protein</fullName>
    </submittedName>
</protein>
<dbReference type="RefSeq" id="WP_210680660.1">
    <property type="nucleotide sequence ID" value="NZ_JAGMWN010000001.1"/>
</dbReference>
<dbReference type="AlphaFoldDB" id="A0A8J7RX27"/>
<gene>
    <name evidence="1" type="ORF">KAJ83_03780</name>
</gene>
<sequence length="138" mass="15185">MTDTPDLGAAAREAAHAAAGTTRIETLANPNPRADYLVRIEGGLANGAIRLVLHYVPHRLILRDRAFHTYLGTLEKEWTNGPPEPERLALSMLADLNDELVPRWLQIVILAGDGHRVLVEDKQPKWDKPTLTARAGGI</sequence>